<sequence>MYHRWCRAAIAVVFVLVSVETPALGRAAVGVTAYPGLEIHQGSVVCVIGFVEPQMRIAFSAGRCNGDPMVTDRYGNAVGAVTLAGQATVSEVAVDGAAAGVDYEVITLAPEVAATDLLPTGLRLQSKPGFRVQPGARVCEATAARQRCGRVDTVTESRFVIAGMDADQHEIGAPVYVLDDDNHALIAGLLDGVRGSISEAQSWPAVMRQVYLDSRSVDSTQPPPQGRTIGS</sequence>
<reference evidence="2 3" key="1">
    <citation type="submission" date="2016-08" db="EMBL/GenBank/DDBJ databases">
        <title>Complete genome sequence of Mycobacterium shinshuense, a subspecies of M. ulcerans.</title>
        <authorList>
            <person name="Yoshida M."/>
            <person name="Ogura Y."/>
            <person name="Hayashi T."/>
            <person name="Hoshino Y."/>
        </authorList>
    </citation>
    <scope>NUCLEOTIDE SEQUENCE [LARGE SCALE GENOMIC DNA]</scope>
    <source>
        <strain evidence="3">ATCC 33728</strain>
    </source>
</reference>
<feature type="signal peptide" evidence="1">
    <location>
        <begin position="1"/>
        <end position="23"/>
    </location>
</feature>
<accession>A0A1B4Y1C3</accession>
<name>A0A1B4Y1C3_MYCUL</name>
<dbReference type="AlphaFoldDB" id="A0A1B4Y1C3"/>
<dbReference type="EMBL" id="AP017624">
    <property type="protein sequence ID" value="BAV40866.1"/>
    <property type="molecule type" value="Genomic_DNA"/>
</dbReference>
<evidence type="ECO:0000313" key="3">
    <source>
        <dbReference type="Proteomes" id="UP000218067"/>
    </source>
</evidence>
<organism evidence="2 3">
    <name type="scientific">Mycobacterium ulcerans subsp. shinshuense</name>
    <dbReference type="NCBI Taxonomy" id="1124626"/>
    <lineage>
        <taxon>Bacteria</taxon>
        <taxon>Bacillati</taxon>
        <taxon>Actinomycetota</taxon>
        <taxon>Actinomycetes</taxon>
        <taxon>Mycobacteriales</taxon>
        <taxon>Mycobacteriaceae</taxon>
        <taxon>Mycobacterium</taxon>
        <taxon>Mycobacterium ulcerans group</taxon>
    </lineage>
</organism>
<evidence type="ECO:0000256" key="1">
    <source>
        <dbReference type="SAM" id="SignalP"/>
    </source>
</evidence>
<proteinExistence type="predicted"/>
<keyword evidence="1" id="KW-0732">Signal</keyword>
<evidence type="ECO:0008006" key="4">
    <source>
        <dbReference type="Google" id="ProtNLM"/>
    </source>
</evidence>
<dbReference type="Proteomes" id="UP000218067">
    <property type="component" value="Chromosome"/>
</dbReference>
<feature type="chain" id="PRO_5038924274" description="Secreted protein" evidence="1">
    <location>
        <begin position="24"/>
        <end position="231"/>
    </location>
</feature>
<protein>
    <recommendedName>
        <fullName evidence="4">Secreted protein</fullName>
    </recommendedName>
</protein>
<gene>
    <name evidence="2" type="ORF">SHTP_1626</name>
</gene>
<evidence type="ECO:0000313" key="2">
    <source>
        <dbReference type="EMBL" id="BAV40866.1"/>
    </source>
</evidence>